<proteinExistence type="predicted"/>
<sequence length="31" mass="3023">MTNTLNTPLNAIVTGSTSGIGEGIATAFAAE</sequence>
<name>A0A3B0S5Z3_9ZZZZ</name>
<dbReference type="EMBL" id="UOEH01000282">
    <property type="protein sequence ID" value="VAV99669.1"/>
    <property type="molecule type" value="Genomic_DNA"/>
</dbReference>
<evidence type="ECO:0000313" key="1">
    <source>
        <dbReference type="EMBL" id="VAV99669.1"/>
    </source>
</evidence>
<reference evidence="1" key="1">
    <citation type="submission" date="2018-06" db="EMBL/GenBank/DDBJ databases">
        <authorList>
            <person name="Zhirakovskaya E."/>
        </authorList>
    </citation>
    <scope>NUCLEOTIDE SEQUENCE</scope>
</reference>
<dbReference type="InterPro" id="IPR036291">
    <property type="entry name" value="NAD(P)-bd_dom_sf"/>
</dbReference>
<dbReference type="Gene3D" id="3.40.50.720">
    <property type="entry name" value="NAD(P)-binding Rossmann-like Domain"/>
    <property type="match status" value="1"/>
</dbReference>
<feature type="non-terminal residue" evidence="1">
    <location>
        <position position="31"/>
    </location>
</feature>
<gene>
    <name evidence="1" type="ORF">MNBD_ALPHA05-159</name>
</gene>
<dbReference type="AlphaFoldDB" id="A0A3B0S5Z3"/>
<organism evidence="1">
    <name type="scientific">hydrothermal vent metagenome</name>
    <dbReference type="NCBI Taxonomy" id="652676"/>
    <lineage>
        <taxon>unclassified sequences</taxon>
        <taxon>metagenomes</taxon>
        <taxon>ecological metagenomes</taxon>
    </lineage>
</organism>
<dbReference type="SUPFAM" id="SSF51735">
    <property type="entry name" value="NAD(P)-binding Rossmann-fold domains"/>
    <property type="match status" value="1"/>
</dbReference>
<accession>A0A3B0S5Z3</accession>
<protein>
    <submittedName>
        <fullName evidence="1">Uncharacterized protein</fullName>
    </submittedName>
</protein>